<protein>
    <submittedName>
        <fullName evidence="2">Uncharacterized protein</fullName>
    </submittedName>
</protein>
<dbReference type="Proteomes" id="UP000000771">
    <property type="component" value="Chromosome"/>
</dbReference>
<proteinExistence type="predicted"/>
<dbReference type="RefSeq" id="WP_015798987.1">
    <property type="nucleotide sequence ID" value="NC_013124.1"/>
</dbReference>
<feature type="region of interest" description="Disordered" evidence="1">
    <location>
        <begin position="93"/>
        <end position="157"/>
    </location>
</feature>
<dbReference type="EMBL" id="CP001631">
    <property type="protein sequence ID" value="ACU54508.1"/>
    <property type="molecule type" value="Genomic_DNA"/>
</dbReference>
<dbReference type="STRING" id="525909.Afer_1586"/>
<reference evidence="2 3" key="1">
    <citation type="journal article" date="2009" name="Stand. Genomic Sci.">
        <title>Complete genome sequence of Acidimicrobium ferrooxidans type strain (ICP).</title>
        <authorList>
            <person name="Clum A."/>
            <person name="Nolan M."/>
            <person name="Lang E."/>
            <person name="Glavina Del Rio T."/>
            <person name="Tice H."/>
            <person name="Copeland A."/>
            <person name="Cheng J.F."/>
            <person name="Lucas S."/>
            <person name="Chen F."/>
            <person name="Bruce D."/>
            <person name="Goodwin L."/>
            <person name="Pitluck S."/>
            <person name="Ivanova N."/>
            <person name="Mavrommatis K."/>
            <person name="Mikhailova N."/>
            <person name="Pati A."/>
            <person name="Chen A."/>
            <person name="Palaniappan K."/>
            <person name="Goker M."/>
            <person name="Spring S."/>
            <person name="Land M."/>
            <person name="Hauser L."/>
            <person name="Chang Y.J."/>
            <person name="Jeffries C.C."/>
            <person name="Chain P."/>
            <person name="Bristow J."/>
            <person name="Eisen J.A."/>
            <person name="Markowitz V."/>
            <person name="Hugenholtz P."/>
            <person name="Kyrpides N.C."/>
            <person name="Klenk H.P."/>
            <person name="Lapidus A."/>
        </authorList>
    </citation>
    <scope>NUCLEOTIDE SEQUENCE [LARGE SCALE GENOMIC DNA]</scope>
    <source>
        <strain evidence="3">DSM 10331 / JCM 15462 / NBRC 103882 / ICP</strain>
    </source>
</reference>
<dbReference type="HOGENOM" id="CLU_1674128_0_0_11"/>
<dbReference type="KEGG" id="afo:Afer_1586"/>
<evidence type="ECO:0000256" key="1">
    <source>
        <dbReference type="SAM" id="MobiDB-lite"/>
    </source>
</evidence>
<feature type="compositionally biased region" description="Low complexity" evidence="1">
    <location>
        <begin position="117"/>
        <end position="143"/>
    </location>
</feature>
<evidence type="ECO:0000313" key="2">
    <source>
        <dbReference type="EMBL" id="ACU54508.1"/>
    </source>
</evidence>
<name>C7M0K0_ACIFD</name>
<gene>
    <name evidence="2" type="ordered locus">Afer_1586</name>
</gene>
<dbReference type="AlphaFoldDB" id="C7M0K0"/>
<sequence>MGFKDRLSGLGETVERLKQQAAVLADQAQQGYGSATARLDQYQAKKQADALLLELGGLVWADHQHRATAADSARVAAIMDELGDLEAKGVSVVVTPATPPPGSSGSWIPGGVGGSPGTPSAQAGSSAPEASSASDPAAAGPMPEGTYGSDDDSSSST</sequence>
<evidence type="ECO:0000313" key="3">
    <source>
        <dbReference type="Proteomes" id="UP000000771"/>
    </source>
</evidence>
<organism evidence="2 3">
    <name type="scientific">Acidimicrobium ferrooxidans (strain DSM 10331 / JCM 15462 / NBRC 103882 / ICP)</name>
    <dbReference type="NCBI Taxonomy" id="525909"/>
    <lineage>
        <taxon>Bacteria</taxon>
        <taxon>Bacillati</taxon>
        <taxon>Actinomycetota</taxon>
        <taxon>Acidimicrobiia</taxon>
        <taxon>Acidimicrobiales</taxon>
        <taxon>Acidimicrobiaceae</taxon>
        <taxon>Acidimicrobium</taxon>
    </lineage>
</organism>
<accession>C7M0K0</accession>
<keyword evidence="3" id="KW-1185">Reference proteome</keyword>